<evidence type="ECO:0000313" key="3">
    <source>
        <dbReference type="Proteomes" id="UP000013827"/>
    </source>
</evidence>
<evidence type="ECO:0008006" key="4">
    <source>
        <dbReference type="Google" id="ProtNLM"/>
    </source>
</evidence>
<proteinExistence type="predicted"/>
<evidence type="ECO:0000313" key="2">
    <source>
        <dbReference type="EnsemblProtists" id="EOD26451"/>
    </source>
</evidence>
<dbReference type="Gene3D" id="1.25.40.20">
    <property type="entry name" value="Ankyrin repeat-containing domain"/>
    <property type="match status" value="1"/>
</dbReference>
<reference evidence="2" key="2">
    <citation type="submission" date="2024-10" db="UniProtKB">
        <authorList>
            <consortium name="EnsemblProtists"/>
        </authorList>
    </citation>
    <scope>IDENTIFICATION</scope>
</reference>
<reference evidence="3" key="1">
    <citation type="journal article" date="2013" name="Nature">
        <title>Pan genome of the phytoplankton Emiliania underpins its global distribution.</title>
        <authorList>
            <person name="Read B.A."/>
            <person name="Kegel J."/>
            <person name="Klute M.J."/>
            <person name="Kuo A."/>
            <person name="Lefebvre S.C."/>
            <person name="Maumus F."/>
            <person name="Mayer C."/>
            <person name="Miller J."/>
            <person name="Monier A."/>
            <person name="Salamov A."/>
            <person name="Young J."/>
            <person name="Aguilar M."/>
            <person name="Claverie J.M."/>
            <person name="Frickenhaus S."/>
            <person name="Gonzalez K."/>
            <person name="Herman E.K."/>
            <person name="Lin Y.C."/>
            <person name="Napier J."/>
            <person name="Ogata H."/>
            <person name="Sarno A.F."/>
            <person name="Shmutz J."/>
            <person name="Schroeder D."/>
            <person name="de Vargas C."/>
            <person name="Verret F."/>
            <person name="von Dassow P."/>
            <person name="Valentin K."/>
            <person name="Van de Peer Y."/>
            <person name="Wheeler G."/>
            <person name="Dacks J.B."/>
            <person name="Delwiche C.F."/>
            <person name="Dyhrman S.T."/>
            <person name="Glockner G."/>
            <person name="John U."/>
            <person name="Richards T."/>
            <person name="Worden A.Z."/>
            <person name="Zhang X."/>
            <person name="Grigoriev I.V."/>
            <person name="Allen A.E."/>
            <person name="Bidle K."/>
            <person name="Borodovsky M."/>
            <person name="Bowler C."/>
            <person name="Brownlee C."/>
            <person name="Cock J.M."/>
            <person name="Elias M."/>
            <person name="Gladyshev V.N."/>
            <person name="Groth M."/>
            <person name="Guda C."/>
            <person name="Hadaegh A."/>
            <person name="Iglesias-Rodriguez M.D."/>
            <person name="Jenkins J."/>
            <person name="Jones B.M."/>
            <person name="Lawson T."/>
            <person name="Leese F."/>
            <person name="Lindquist E."/>
            <person name="Lobanov A."/>
            <person name="Lomsadze A."/>
            <person name="Malik S.B."/>
            <person name="Marsh M.E."/>
            <person name="Mackinder L."/>
            <person name="Mock T."/>
            <person name="Mueller-Roeber B."/>
            <person name="Pagarete A."/>
            <person name="Parker M."/>
            <person name="Probert I."/>
            <person name="Quesneville H."/>
            <person name="Raines C."/>
            <person name="Rensing S.A."/>
            <person name="Riano-Pachon D.M."/>
            <person name="Richier S."/>
            <person name="Rokitta S."/>
            <person name="Shiraiwa Y."/>
            <person name="Soanes D.M."/>
            <person name="van der Giezen M."/>
            <person name="Wahlund T.M."/>
            <person name="Williams B."/>
            <person name="Wilson W."/>
            <person name="Wolfe G."/>
            <person name="Wurch L.L."/>
        </authorList>
    </citation>
    <scope>NUCLEOTIDE SEQUENCE</scope>
</reference>
<dbReference type="KEGG" id="ehx:EMIHUDRAFT_450279"/>
<evidence type="ECO:0000256" key="1">
    <source>
        <dbReference type="PROSITE-ProRule" id="PRU00023"/>
    </source>
</evidence>
<dbReference type="HOGENOM" id="CLU_2337956_0_0_1"/>
<dbReference type="RefSeq" id="XP_005778880.1">
    <property type="nucleotide sequence ID" value="XM_005778823.1"/>
</dbReference>
<organism evidence="2 3">
    <name type="scientific">Emiliania huxleyi (strain CCMP1516)</name>
    <dbReference type="NCBI Taxonomy" id="280463"/>
    <lineage>
        <taxon>Eukaryota</taxon>
        <taxon>Haptista</taxon>
        <taxon>Haptophyta</taxon>
        <taxon>Prymnesiophyceae</taxon>
        <taxon>Isochrysidales</taxon>
        <taxon>Noelaerhabdaceae</taxon>
        <taxon>Emiliania</taxon>
    </lineage>
</organism>
<dbReference type="PANTHER" id="PTHR22677:SF4">
    <property type="entry name" value="USHER SYNDROME TYPE-1G PROTEIN-LIKE PROTEIN"/>
    <property type="match status" value="1"/>
</dbReference>
<protein>
    <recommendedName>
        <fullName evidence="4">Ankyrin repeat protein</fullName>
    </recommendedName>
</protein>
<accession>A0A0D3JSG6</accession>
<dbReference type="InterPro" id="IPR036770">
    <property type="entry name" value="Ankyrin_rpt-contain_sf"/>
</dbReference>
<dbReference type="InterPro" id="IPR002110">
    <property type="entry name" value="Ankyrin_rpt"/>
</dbReference>
<name>A0A0D3JSG6_EMIH1</name>
<dbReference type="Pfam" id="PF12796">
    <property type="entry name" value="Ank_2"/>
    <property type="match status" value="1"/>
</dbReference>
<dbReference type="Proteomes" id="UP000013827">
    <property type="component" value="Unassembled WGS sequence"/>
</dbReference>
<feature type="repeat" description="ANK" evidence="1">
    <location>
        <begin position="15"/>
        <end position="47"/>
    </location>
</feature>
<keyword evidence="1" id="KW-0040">ANK repeat</keyword>
<keyword evidence="3" id="KW-1185">Reference proteome</keyword>
<dbReference type="AlphaFoldDB" id="A0A0D3JSG6"/>
<dbReference type="PANTHER" id="PTHR22677">
    <property type="entry name" value="ANKYRIN REPEAT DOMAIN-CONTAINING PROTEIN 60"/>
    <property type="match status" value="1"/>
</dbReference>
<dbReference type="InterPro" id="IPR039323">
    <property type="entry name" value="ANKRD_45/46/60"/>
</dbReference>
<sequence>MLLEAGADALAVDTAQRTPLHHVAVAGHGICVKALLDAGSDPEGADADGKTPMDLAAEAKHMGCLRMMRLWQDRKMVTGGGFRRAGTRKADGDVDSPC</sequence>
<dbReference type="EnsemblProtists" id="EOD26451">
    <property type="protein sequence ID" value="EOD26451"/>
    <property type="gene ID" value="EMIHUDRAFT_450279"/>
</dbReference>
<dbReference type="STRING" id="2903.R1EU19"/>
<dbReference type="PROSITE" id="PS50088">
    <property type="entry name" value="ANK_REPEAT"/>
    <property type="match status" value="1"/>
</dbReference>
<dbReference type="GeneID" id="17271997"/>
<dbReference type="SUPFAM" id="SSF48403">
    <property type="entry name" value="Ankyrin repeat"/>
    <property type="match status" value="1"/>
</dbReference>
<dbReference type="PaxDb" id="2903-EOD26451"/>